<name>A0ABW0Z8Q1_9ACTN</name>
<evidence type="ECO:0000313" key="3">
    <source>
        <dbReference type="Proteomes" id="UP001596083"/>
    </source>
</evidence>
<accession>A0ABW0Z8Q1</accession>
<dbReference type="RefSeq" id="WP_390320963.1">
    <property type="nucleotide sequence ID" value="NZ_JBHSPB010000029.1"/>
</dbReference>
<protein>
    <submittedName>
        <fullName evidence="2">Uncharacterized protein</fullName>
    </submittedName>
</protein>
<sequence>MLRMTTALAAAAATVAITAAGAHAAAPRTAARVPADQPPYAYKDCVSAAKQKGESPSYAKWHCDELVKKGWVKKPHS</sequence>
<reference evidence="3" key="1">
    <citation type="journal article" date="2019" name="Int. J. Syst. Evol. Microbiol.">
        <title>The Global Catalogue of Microorganisms (GCM) 10K type strain sequencing project: providing services to taxonomists for standard genome sequencing and annotation.</title>
        <authorList>
            <consortium name="The Broad Institute Genomics Platform"/>
            <consortium name="The Broad Institute Genome Sequencing Center for Infectious Disease"/>
            <person name="Wu L."/>
            <person name="Ma J."/>
        </authorList>
    </citation>
    <scope>NUCLEOTIDE SEQUENCE [LARGE SCALE GENOMIC DNA]</scope>
    <source>
        <strain evidence="3">CGMCC 4.7304</strain>
    </source>
</reference>
<evidence type="ECO:0000256" key="1">
    <source>
        <dbReference type="SAM" id="SignalP"/>
    </source>
</evidence>
<dbReference type="Proteomes" id="UP001596083">
    <property type="component" value="Unassembled WGS sequence"/>
</dbReference>
<evidence type="ECO:0000313" key="2">
    <source>
        <dbReference type="EMBL" id="MFC5724502.1"/>
    </source>
</evidence>
<feature type="signal peptide" evidence="1">
    <location>
        <begin position="1"/>
        <end position="24"/>
    </location>
</feature>
<gene>
    <name evidence="2" type="ORF">ACFP1Z_30540</name>
</gene>
<proteinExistence type="predicted"/>
<keyword evidence="3" id="KW-1185">Reference proteome</keyword>
<dbReference type="EMBL" id="JBHSPB010000029">
    <property type="protein sequence ID" value="MFC5724502.1"/>
    <property type="molecule type" value="Genomic_DNA"/>
</dbReference>
<feature type="chain" id="PRO_5046480935" evidence="1">
    <location>
        <begin position="25"/>
        <end position="77"/>
    </location>
</feature>
<comment type="caution">
    <text evidence="2">The sequence shown here is derived from an EMBL/GenBank/DDBJ whole genome shotgun (WGS) entry which is preliminary data.</text>
</comment>
<keyword evidence="1" id="KW-0732">Signal</keyword>
<organism evidence="2 3">
    <name type="scientific">Streptomyces gamaensis</name>
    <dbReference type="NCBI Taxonomy" id="1763542"/>
    <lineage>
        <taxon>Bacteria</taxon>
        <taxon>Bacillati</taxon>
        <taxon>Actinomycetota</taxon>
        <taxon>Actinomycetes</taxon>
        <taxon>Kitasatosporales</taxon>
        <taxon>Streptomycetaceae</taxon>
        <taxon>Streptomyces</taxon>
    </lineage>
</organism>